<reference evidence="2" key="1">
    <citation type="submission" date="2022-12" db="EMBL/GenBank/DDBJ databases">
        <authorList>
            <person name="Petersen C."/>
        </authorList>
    </citation>
    <scope>NUCLEOTIDE SEQUENCE</scope>
    <source>
        <strain evidence="2">IBT 29495</strain>
    </source>
</reference>
<organism evidence="2 3">
    <name type="scientific">Penicillium fimorum</name>
    <dbReference type="NCBI Taxonomy" id="1882269"/>
    <lineage>
        <taxon>Eukaryota</taxon>
        <taxon>Fungi</taxon>
        <taxon>Dikarya</taxon>
        <taxon>Ascomycota</taxon>
        <taxon>Pezizomycotina</taxon>
        <taxon>Eurotiomycetes</taxon>
        <taxon>Eurotiomycetidae</taxon>
        <taxon>Eurotiales</taxon>
        <taxon>Aspergillaceae</taxon>
        <taxon>Penicillium</taxon>
    </lineage>
</organism>
<dbReference type="InterPro" id="IPR051604">
    <property type="entry name" value="Ergot_Alk_Oxidoreductase"/>
</dbReference>
<comment type="caution">
    <text evidence="2">The sequence shown here is derived from an EMBL/GenBank/DDBJ whole genome shotgun (WGS) entry which is preliminary data.</text>
</comment>
<dbReference type="InterPro" id="IPR036291">
    <property type="entry name" value="NAD(P)-bd_dom_sf"/>
</dbReference>
<evidence type="ECO:0000313" key="2">
    <source>
        <dbReference type="EMBL" id="KAJ5494555.1"/>
    </source>
</evidence>
<dbReference type="PANTHER" id="PTHR43162">
    <property type="match status" value="1"/>
</dbReference>
<keyword evidence="3" id="KW-1185">Reference proteome</keyword>
<reference evidence="2" key="2">
    <citation type="journal article" date="2023" name="IMA Fungus">
        <title>Comparative genomic study of the Penicillium genus elucidates a diverse pangenome and 15 lateral gene transfer events.</title>
        <authorList>
            <person name="Petersen C."/>
            <person name="Sorensen T."/>
            <person name="Nielsen M.R."/>
            <person name="Sondergaard T.E."/>
            <person name="Sorensen J.L."/>
            <person name="Fitzpatrick D.A."/>
            <person name="Frisvad J.C."/>
            <person name="Nielsen K.L."/>
        </authorList>
    </citation>
    <scope>NUCLEOTIDE SEQUENCE</scope>
    <source>
        <strain evidence="2">IBT 29495</strain>
    </source>
</reference>
<dbReference type="AlphaFoldDB" id="A0A9W9XL70"/>
<protein>
    <recommendedName>
        <fullName evidence="1">NmrA-like domain-containing protein</fullName>
    </recommendedName>
</protein>
<dbReference type="SUPFAM" id="SSF51735">
    <property type="entry name" value="NAD(P)-binding Rossmann-fold domains"/>
    <property type="match status" value="1"/>
</dbReference>
<dbReference type="EMBL" id="JAPWDS010000006">
    <property type="protein sequence ID" value="KAJ5494555.1"/>
    <property type="molecule type" value="Genomic_DNA"/>
</dbReference>
<dbReference type="OrthoDB" id="419598at2759"/>
<dbReference type="Proteomes" id="UP001149954">
    <property type="component" value="Unassembled WGS sequence"/>
</dbReference>
<evidence type="ECO:0000313" key="3">
    <source>
        <dbReference type="Proteomes" id="UP001149954"/>
    </source>
</evidence>
<dbReference type="PANTHER" id="PTHR43162:SF1">
    <property type="entry name" value="PRESTALK A DIFFERENTIATION PROTEIN A"/>
    <property type="match status" value="1"/>
</dbReference>
<dbReference type="Gene3D" id="3.40.50.720">
    <property type="entry name" value="NAD(P)-binding Rossmann-like Domain"/>
    <property type="match status" value="1"/>
</dbReference>
<name>A0A9W9XL70_9EURO</name>
<feature type="domain" description="NmrA-like" evidence="1">
    <location>
        <begin position="2"/>
        <end position="296"/>
    </location>
</feature>
<dbReference type="InterPro" id="IPR008030">
    <property type="entry name" value="NmrA-like"/>
</dbReference>
<gene>
    <name evidence="2" type="ORF">N7463_010642</name>
</gene>
<evidence type="ECO:0000259" key="1">
    <source>
        <dbReference type="Pfam" id="PF05368"/>
    </source>
</evidence>
<accession>A0A9W9XL70</accession>
<sequence length="306" mass="33076">MSTVIVFGPTGNIGSVAARSAQEHGANVVLAMRDPKKTIPGLSSDQEQAGGFKRIQADMTDADSVAAAVTKSNAKRAFIYATFGSPDHMKSTLEALKSAGIEFVVFLSSYTVSGDAKDVVDPSDMIPYIHAQVEINLDEVFGPENYVAVRPGGFATNLLRYKSDIAVGEVKLYAPNFMLDCVTPIDMGRVSGTLLAQGPKNGQRKVYVYGPQVISTSDAIHTIAKVLGKNVNITTINAEEALEQDIRHGLPKPLAQYMIRRFGNDEEDNIPRTHYDNGVQNVQLYTGAPSTGFEEWVATNKDLFSA</sequence>
<proteinExistence type="predicted"/>
<dbReference type="Pfam" id="PF05368">
    <property type="entry name" value="NmrA"/>
    <property type="match status" value="1"/>
</dbReference>